<protein>
    <recommendedName>
        <fullName evidence="7">EGF-like domain-containing protein</fullName>
    </recommendedName>
</protein>
<feature type="domain" description="EGF-like" evidence="7">
    <location>
        <begin position="76"/>
        <end position="115"/>
    </location>
</feature>
<comment type="caution">
    <text evidence="6">Lacks conserved residue(s) required for the propagation of feature annotation.</text>
</comment>
<evidence type="ECO:0000256" key="2">
    <source>
        <dbReference type="ARBA" id="ARBA00022729"/>
    </source>
</evidence>
<dbReference type="FunFam" id="2.10.25.10:FF:000506">
    <property type="entry name" value="Adhesion G protein-coupled receptor E1"/>
    <property type="match status" value="1"/>
</dbReference>
<dbReference type="PANTHER" id="PTHR24034">
    <property type="entry name" value="EGF-LIKE DOMAIN-CONTAINING PROTEIN"/>
    <property type="match status" value="1"/>
</dbReference>
<dbReference type="SUPFAM" id="SSF57184">
    <property type="entry name" value="Growth factor receptor domain"/>
    <property type="match status" value="2"/>
</dbReference>
<dbReference type="PANTHER" id="PTHR24034:SF209">
    <property type="entry name" value="EGF-LIKE DOMAIN-CONTAINING PROTEIN"/>
    <property type="match status" value="1"/>
</dbReference>
<keyword evidence="3" id="KW-0677">Repeat</keyword>
<name>A0AAQ5Y9Z3_AMPOC</name>
<feature type="domain" description="EGF-like" evidence="7">
    <location>
        <begin position="152"/>
        <end position="192"/>
    </location>
</feature>
<dbReference type="InterPro" id="IPR001881">
    <property type="entry name" value="EGF-like_Ca-bd_dom"/>
</dbReference>
<dbReference type="SMART" id="SM00181">
    <property type="entry name" value="EGF"/>
    <property type="match status" value="4"/>
</dbReference>
<evidence type="ECO:0000313" key="9">
    <source>
        <dbReference type="Proteomes" id="UP001501940"/>
    </source>
</evidence>
<evidence type="ECO:0000259" key="7">
    <source>
        <dbReference type="PROSITE" id="PS50026"/>
    </source>
</evidence>
<dbReference type="InterPro" id="IPR018097">
    <property type="entry name" value="EGF_Ca-bd_CS"/>
</dbReference>
<dbReference type="Pfam" id="PF12661">
    <property type="entry name" value="hEGF"/>
    <property type="match status" value="1"/>
</dbReference>
<dbReference type="InterPro" id="IPR000742">
    <property type="entry name" value="EGF"/>
</dbReference>
<reference evidence="8" key="3">
    <citation type="submission" date="2025-09" db="UniProtKB">
        <authorList>
            <consortium name="Ensembl"/>
        </authorList>
    </citation>
    <scope>IDENTIFICATION</scope>
</reference>
<dbReference type="InterPro" id="IPR000152">
    <property type="entry name" value="EGF-type_Asp/Asn_hydroxyl_site"/>
</dbReference>
<proteinExistence type="predicted"/>
<feature type="domain" description="EGF-like" evidence="7">
    <location>
        <begin position="32"/>
        <end position="75"/>
    </location>
</feature>
<keyword evidence="2" id="KW-0732">Signal</keyword>
<dbReference type="SMART" id="SM00179">
    <property type="entry name" value="EGF_CA"/>
    <property type="match status" value="4"/>
</dbReference>
<dbReference type="InterPro" id="IPR009030">
    <property type="entry name" value="Growth_fac_rcpt_cys_sf"/>
</dbReference>
<dbReference type="PROSITE" id="PS01187">
    <property type="entry name" value="EGF_CA"/>
    <property type="match status" value="1"/>
</dbReference>
<dbReference type="GeneTree" id="ENSGT00730000110943"/>
<dbReference type="Gene3D" id="2.10.25.10">
    <property type="entry name" value="Laminin"/>
    <property type="match status" value="4"/>
</dbReference>
<dbReference type="PROSITE" id="PS50026">
    <property type="entry name" value="EGF_3"/>
    <property type="match status" value="3"/>
</dbReference>
<sequence>MEDATQSPTALTHLDLSPVSAHSAWRAMALTVTMLCASTPTGPTDCPNFSNCINMVGSSVCECWEGYQGNSTTCEDINECLHNSTCGDHSTCVNTNGSYLCLCDPGFSSFSDVCVDIDECSDNELGELCTNGTCMNAVGSYYCECNKGFRSNVTECVDVDEYGQCHSAATCINYVGSFKCSCNHGWDATNENKHGKGGCVDVDECVSLMPCPGQLKNSGNIIHTAQFMSDKISLESHLLGQ</sequence>
<dbReference type="Pfam" id="PF07645">
    <property type="entry name" value="EGF_CA"/>
    <property type="match status" value="3"/>
</dbReference>
<keyword evidence="1 6" id="KW-0245">EGF-like domain</keyword>
<dbReference type="CDD" id="cd00054">
    <property type="entry name" value="EGF_CA"/>
    <property type="match status" value="3"/>
</dbReference>
<gene>
    <name evidence="8" type="primary">LRP1</name>
</gene>
<keyword evidence="4" id="KW-1015">Disulfide bond</keyword>
<reference evidence="8" key="2">
    <citation type="submission" date="2025-08" db="UniProtKB">
        <authorList>
            <consortium name="Ensembl"/>
        </authorList>
    </citation>
    <scope>IDENTIFICATION</scope>
</reference>
<dbReference type="PROSITE" id="PS00010">
    <property type="entry name" value="ASX_HYDROXYL"/>
    <property type="match status" value="2"/>
</dbReference>
<dbReference type="InterPro" id="IPR050751">
    <property type="entry name" value="ECM_structural_protein"/>
</dbReference>
<dbReference type="InterPro" id="IPR049883">
    <property type="entry name" value="NOTCH1_EGF-like"/>
</dbReference>
<reference evidence="8 9" key="1">
    <citation type="submission" date="2022-01" db="EMBL/GenBank/DDBJ databases">
        <title>A chromosome-scale genome assembly of the false clownfish, Amphiprion ocellaris.</title>
        <authorList>
            <person name="Ryu T."/>
        </authorList>
    </citation>
    <scope>NUCLEOTIDE SEQUENCE [LARGE SCALE GENOMIC DNA]</scope>
</reference>
<dbReference type="AlphaFoldDB" id="A0AAQ5Y9Z3"/>
<evidence type="ECO:0000256" key="4">
    <source>
        <dbReference type="ARBA" id="ARBA00023157"/>
    </source>
</evidence>
<dbReference type="GO" id="GO:0048731">
    <property type="term" value="P:system development"/>
    <property type="evidence" value="ECO:0007669"/>
    <property type="project" value="UniProtKB-ARBA"/>
</dbReference>
<dbReference type="InterPro" id="IPR013032">
    <property type="entry name" value="EGF-like_CS"/>
</dbReference>
<keyword evidence="9" id="KW-1185">Reference proteome</keyword>
<dbReference type="Proteomes" id="UP001501940">
    <property type="component" value="Chromosome 16"/>
</dbReference>
<keyword evidence="5" id="KW-0325">Glycoprotein</keyword>
<dbReference type="Ensembl" id="ENSAOCT00000073199.1">
    <property type="protein sequence ID" value="ENSAOCP00000049649.1"/>
    <property type="gene ID" value="ENSAOCG00000019800.2"/>
</dbReference>
<dbReference type="PROSITE" id="PS01186">
    <property type="entry name" value="EGF_2"/>
    <property type="match status" value="2"/>
</dbReference>
<evidence type="ECO:0000256" key="1">
    <source>
        <dbReference type="ARBA" id="ARBA00022536"/>
    </source>
</evidence>
<organism evidence="8 9">
    <name type="scientific">Amphiprion ocellaris</name>
    <name type="common">Clown anemonefish</name>
    <dbReference type="NCBI Taxonomy" id="80972"/>
    <lineage>
        <taxon>Eukaryota</taxon>
        <taxon>Metazoa</taxon>
        <taxon>Chordata</taxon>
        <taxon>Craniata</taxon>
        <taxon>Vertebrata</taxon>
        <taxon>Euteleostomi</taxon>
        <taxon>Actinopterygii</taxon>
        <taxon>Neopterygii</taxon>
        <taxon>Teleostei</taxon>
        <taxon>Neoteleostei</taxon>
        <taxon>Acanthomorphata</taxon>
        <taxon>Ovalentaria</taxon>
        <taxon>Pomacentridae</taxon>
        <taxon>Amphiprion</taxon>
    </lineage>
</organism>
<accession>A0AAQ5Y9Z3</accession>
<evidence type="ECO:0000256" key="3">
    <source>
        <dbReference type="ARBA" id="ARBA00022737"/>
    </source>
</evidence>
<evidence type="ECO:0000256" key="6">
    <source>
        <dbReference type="PROSITE-ProRule" id="PRU00076"/>
    </source>
</evidence>
<evidence type="ECO:0000313" key="8">
    <source>
        <dbReference type="Ensembl" id="ENSAOCP00000049649.1"/>
    </source>
</evidence>
<evidence type="ECO:0000256" key="5">
    <source>
        <dbReference type="ARBA" id="ARBA00023180"/>
    </source>
</evidence>
<dbReference type="GO" id="GO:0005509">
    <property type="term" value="F:calcium ion binding"/>
    <property type="evidence" value="ECO:0007669"/>
    <property type="project" value="InterPro"/>
</dbReference>